<evidence type="ECO:0000256" key="3">
    <source>
        <dbReference type="ARBA" id="ARBA00022598"/>
    </source>
</evidence>
<dbReference type="SUPFAM" id="SSF52374">
    <property type="entry name" value="Nucleotidylyl transferase"/>
    <property type="match status" value="1"/>
</dbReference>
<evidence type="ECO:0000256" key="12">
    <source>
        <dbReference type="SAM" id="Coils"/>
    </source>
</evidence>
<dbReference type="NCBIfam" id="NF004349">
    <property type="entry name" value="PRK05729.1"/>
    <property type="match status" value="1"/>
</dbReference>
<keyword evidence="5 11" id="KW-0067">ATP-binding</keyword>
<dbReference type="CDD" id="cd07962">
    <property type="entry name" value="Anticodon_Ia_Val"/>
    <property type="match status" value="1"/>
</dbReference>
<dbReference type="FunFam" id="3.40.50.620:FF:000126">
    <property type="entry name" value="Valine--tRNA ligase chloroplastic/mitochondrial 2"/>
    <property type="match status" value="1"/>
</dbReference>
<organism evidence="17 18">
    <name type="scientific">Cyanidium caldarium</name>
    <name type="common">Red alga</name>
    <dbReference type="NCBI Taxonomy" id="2771"/>
    <lineage>
        <taxon>Eukaryota</taxon>
        <taxon>Rhodophyta</taxon>
        <taxon>Bangiophyceae</taxon>
        <taxon>Cyanidiales</taxon>
        <taxon>Cyanidiaceae</taxon>
        <taxon>Cyanidium</taxon>
    </lineage>
</organism>
<evidence type="ECO:0000313" key="17">
    <source>
        <dbReference type="EMBL" id="KAK4534506.1"/>
    </source>
</evidence>
<dbReference type="AlphaFoldDB" id="A0AAV9IR08"/>
<dbReference type="InterPro" id="IPR019499">
    <property type="entry name" value="Val-tRNA_synth_tRNA-bd"/>
</dbReference>
<dbReference type="InterPro" id="IPR009008">
    <property type="entry name" value="Val/Leu/Ile-tRNA-synth_edit"/>
</dbReference>
<gene>
    <name evidence="17" type="ORF">CDCA_CDCA02G0531</name>
</gene>
<keyword evidence="18" id="KW-1185">Reference proteome</keyword>
<dbReference type="Pfam" id="PF08264">
    <property type="entry name" value="Anticodon_1"/>
    <property type="match status" value="1"/>
</dbReference>
<dbReference type="InterPro" id="IPR033705">
    <property type="entry name" value="Anticodon_Ia_Val"/>
</dbReference>
<dbReference type="FunFam" id="3.40.50.620:FF:000020">
    <property type="entry name" value="Valine--tRNA ligase, mitochondrial"/>
    <property type="match status" value="1"/>
</dbReference>
<feature type="coiled-coil region" evidence="12">
    <location>
        <begin position="959"/>
        <end position="1028"/>
    </location>
</feature>
<dbReference type="InterPro" id="IPR013155">
    <property type="entry name" value="M/V/L/I-tRNA-synth_anticd-bd"/>
</dbReference>
<dbReference type="PANTHER" id="PTHR11946">
    <property type="entry name" value="VALYL-TRNA SYNTHETASES"/>
    <property type="match status" value="1"/>
</dbReference>
<dbReference type="SUPFAM" id="SSF50677">
    <property type="entry name" value="ValRS/IleRS/LeuRS editing domain"/>
    <property type="match status" value="1"/>
</dbReference>
<dbReference type="Gene3D" id="1.10.730.10">
    <property type="entry name" value="Isoleucyl-tRNA Synthetase, Domain 1"/>
    <property type="match status" value="1"/>
</dbReference>
<evidence type="ECO:0000259" key="15">
    <source>
        <dbReference type="Pfam" id="PF08264"/>
    </source>
</evidence>
<reference evidence="17 18" key="1">
    <citation type="submission" date="2022-07" db="EMBL/GenBank/DDBJ databases">
        <title>Genome-wide signatures of adaptation to extreme environments.</title>
        <authorList>
            <person name="Cho C.H."/>
            <person name="Yoon H.S."/>
        </authorList>
    </citation>
    <scope>NUCLEOTIDE SEQUENCE [LARGE SCALE GENOMIC DNA]</scope>
    <source>
        <strain evidence="17 18">DBV 063 E5</strain>
    </source>
</reference>
<evidence type="ECO:0000256" key="6">
    <source>
        <dbReference type="ARBA" id="ARBA00022917"/>
    </source>
</evidence>
<dbReference type="InterPro" id="IPR010978">
    <property type="entry name" value="tRNA-bd_arm"/>
</dbReference>
<sequence>MEAEGKMMNPIGCLFVRPVWLQRGGWAAAMRSRPSGGWGDGGARWRGAVRHWPRATAATTVRMSTARKGDSVEDSVREASEQQQQQEQQRRRGGRAWMDGASGEAASTPKNFEHRACEEAIYRWWEETGRFSPDALPEGVPHMDRRPFVIVMPPPNVTGGLHMGHAIGTTIEDILVRFQRMRGRPTLWLPGTDHAGIATQLLVERALREEGLQRTDLTREQFLERVWAWKQSKGGYITQQLRRLGASADWSRERFTLSAEMSTAVVEAFVRLHQQGLVYRGSYMVNWSPALQTAVSDLEVEFHDERGTLYYFKYPVADGAPDAFLPVATTRPETILGDTAVCVHPNDARYARFIGQQAVVPIVGRRIPVIADEYVDPEFGTGVLKITPAHDPNDYQIGKRHNLPALTVIGKDATMTTEEAGGRYFGLDRFECRQRLWKDMRAAGLVLKEEAHQTRVPRSQRGGEVIEPLISTQWFIRMKPLAERAIEAVRSGQIRILPERFEKIYYGWLEDVQDWCVSRQLWWGHRIPVYYVNGREDAWVVARSAEAAAQWARERYGADVRLEQDPDVLDTWFSSGLWPFSTMGWPDESATDYRRFFPGTVMETGYDILFFWVARMIMLSVALTDRVPFETVYLHGLVRDAAGRKMSKTLGNVIDPLEAIDQYGTDALRMALVTGCTPGQDIPLAMEKVEANRNFANKLWNVARYVLNAVPAAEVPAWRLAEVAQRAAELDGQRLPLPERFLWSRLNDTIAKVSAGLERFAFGDAGQRLYDFLWDDLADWYVEVSKVRLRATAGDAAAAAQRQQTQQTLLLVLDRFLRLVHPFMPFITEAIFQRLPFAELSHGSAALMQAPWPTPSGTVDSAAVRSFERFQQLVRAVRNARATHQVEPARKISATILLPAESAFREVLQAERAVLAALAKIDERALHIVTDRGDAPAADRCAHLIVDDELEAFLPMKGLIDHARERQRLQKQLQRLHGDLEVLHKRLSAPGFVQNAPPSVVQDAQARHRELQETLDSVARRLRQVESDAET</sequence>
<feature type="region of interest" description="Disordered" evidence="13">
    <location>
        <begin position="60"/>
        <end position="108"/>
    </location>
</feature>
<feature type="domain" description="Methionyl/Valyl/Leucyl/Isoleucyl-tRNA synthetase anticodon-binding" evidence="15">
    <location>
        <begin position="740"/>
        <end position="894"/>
    </location>
</feature>
<dbReference type="SUPFAM" id="SSF46589">
    <property type="entry name" value="tRNA-binding arm"/>
    <property type="match status" value="1"/>
</dbReference>
<dbReference type="FunFam" id="1.10.730.10:FF:000014">
    <property type="entry name" value="Valine--tRNA ligase"/>
    <property type="match status" value="1"/>
</dbReference>
<dbReference type="GO" id="GO:0006438">
    <property type="term" value="P:valyl-tRNA aminoacylation"/>
    <property type="evidence" value="ECO:0007669"/>
    <property type="project" value="InterPro"/>
</dbReference>
<dbReference type="CDD" id="cd00817">
    <property type="entry name" value="ValRS_core"/>
    <property type="match status" value="1"/>
</dbReference>
<accession>A0AAV9IR08</accession>
<comment type="caution">
    <text evidence="17">The sequence shown here is derived from an EMBL/GenBank/DDBJ whole genome shotgun (WGS) entry which is preliminary data.</text>
</comment>
<feature type="compositionally biased region" description="Basic and acidic residues" evidence="13">
    <location>
        <begin position="67"/>
        <end position="80"/>
    </location>
</feature>
<dbReference type="NCBIfam" id="TIGR00422">
    <property type="entry name" value="valS"/>
    <property type="match status" value="1"/>
</dbReference>
<dbReference type="InterPro" id="IPR002300">
    <property type="entry name" value="aa-tRNA-synth_Ia"/>
</dbReference>
<evidence type="ECO:0000256" key="11">
    <source>
        <dbReference type="RuleBase" id="RU363035"/>
    </source>
</evidence>
<protein>
    <recommendedName>
        <fullName evidence="2">valine--tRNA ligase</fullName>
        <ecNumber evidence="2">6.1.1.9</ecNumber>
    </recommendedName>
    <alternativeName>
        <fullName evidence="9">Valyl-tRNA synthetase</fullName>
    </alternativeName>
</protein>
<dbReference type="InterPro" id="IPR009080">
    <property type="entry name" value="tRNAsynth_Ia_anticodon-bd"/>
</dbReference>
<dbReference type="GO" id="GO:0004832">
    <property type="term" value="F:valine-tRNA ligase activity"/>
    <property type="evidence" value="ECO:0007669"/>
    <property type="project" value="UniProtKB-EC"/>
</dbReference>
<evidence type="ECO:0000256" key="5">
    <source>
        <dbReference type="ARBA" id="ARBA00022840"/>
    </source>
</evidence>
<dbReference type="GO" id="GO:0005524">
    <property type="term" value="F:ATP binding"/>
    <property type="evidence" value="ECO:0007669"/>
    <property type="project" value="UniProtKB-KW"/>
</dbReference>
<keyword evidence="4 11" id="KW-0547">Nucleotide-binding</keyword>
<dbReference type="GO" id="GO:0005829">
    <property type="term" value="C:cytosol"/>
    <property type="evidence" value="ECO:0007669"/>
    <property type="project" value="TreeGrafter"/>
</dbReference>
<dbReference type="Gene3D" id="3.40.50.620">
    <property type="entry name" value="HUPs"/>
    <property type="match status" value="2"/>
</dbReference>
<dbReference type="PROSITE" id="PS00178">
    <property type="entry name" value="AA_TRNA_LIGASE_I"/>
    <property type="match status" value="1"/>
</dbReference>
<dbReference type="HAMAP" id="MF_02004">
    <property type="entry name" value="Val_tRNA_synth_type1"/>
    <property type="match status" value="1"/>
</dbReference>
<evidence type="ECO:0000313" key="18">
    <source>
        <dbReference type="Proteomes" id="UP001301350"/>
    </source>
</evidence>
<keyword evidence="6 11" id="KW-0648">Protein biosynthesis</keyword>
<evidence type="ECO:0000256" key="1">
    <source>
        <dbReference type="ARBA" id="ARBA00005594"/>
    </source>
</evidence>
<dbReference type="Gene3D" id="3.90.740.10">
    <property type="entry name" value="Valyl/Leucyl/Isoleucyl-tRNA synthetase, editing domain"/>
    <property type="match status" value="2"/>
</dbReference>
<dbReference type="PRINTS" id="PR00986">
    <property type="entry name" value="TRNASYNTHVAL"/>
</dbReference>
<evidence type="ECO:0000259" key="14">
    <source>
        <dbReference type="Pfam" id="PF00133"/>
    </source>
</evidence>
<evidence type="ECO:0000256" key="8">
    <source>
        <dbReference type="ARBA" id="ARBA00023146"/>
    </source>
</evidence>
<evidence type="ECO:0000256" key="9">
    <source>
        <dbReference type="ARBA" id="ARBA00029936"/>
    </source>
</evidence>
<evidence type="ECO:0000259" key="16">
    <source>
        <dbReference type="Pfam" id="PF10458"/>
    </source>
</evidence>
<evidence type="ECO:0000256" key="2">
    <source>
        <dbReference type="ARBA" id="ARBA00013169"/>
    </source>
</evidence>
<feature type="domain" description="Valyl-tRNA synthetase tRNA-binding arm" evidence="16">
    <location>
        <begin position="962"/>
        <end position="1024"/>
    </location>
</feature>
<dbReference type="EMBL" id="JANCYW010000002">
    <property type="protein sequence ID" value="KAK4534506.1"/>
    <property type="molecule type" value="Genomic_DNA"/>
</dbReference>
<dbReference type="InterPro" id="IPR037118">
    <property type="entry name" value="Val-tRNA_synth_C_sf"/>
</dbReference>
<comment type="similarity">
    <text evidence="1 11">Belongs to the class-I aminoacyl-tRNA synthetase family.</text>
</comment>
<comment type="catalytic activity">
    <reaction evidence="10">
        <text>tRNA(Val) + L-valine + ATP = L-valyl-tRNA(Val) + AMP + diphosphate</text>
        <dbReference type="Rhea" id="RHEA:10704"/>
        <dbReference type="Rhea" id="RHEA-COMP:9672"/>
        <dbReference type="Rhea" id="RHEA-COMP:9708"/>
        <dbReference type="ChEBI" id="CHEBI:30616"/>
        <dbReference type="ChEBI" id="CHEBI:33019"/>
        <dbReference type="ChEBI" id="CHEBI:57762"/>
        <dbReference type="ChEBI" id="CHEBI:78442"/>
        <dbReference type="ChEBI" id="CHEBI:78537"/>
        <dbReference type="ChEBI" id="CHEBI:456215"/>
        <dbReference type="EC" id="6.1.1.9"/>
    </reaction>
</comment>
<dbReference type="InterPro" id="IPR014729">
    <property type="entry name" value="Rossmann-like_a/b/a_fold"/>
</dbReference>
<dbReference type="Gene3D" id="1.10.287.380">
    <property type="entry name" value="Valyl-tRNA synthetase, C-terminal domain"/>
    <property type="match status" value="1"/>
</dbReference>
<dbReference type="SUPFAM" id="SSF47323">
    <property type="entry name" value="Anticodon-binding domain of a subclass of class I aminoacyl-tRNA synthetases"/>
    <property type="match status" value="1"/>
</dbReference>
<evidence type="ECO:0000256" key="4">
    <source>
        <dbReference type="ARBA" id="ARBA00022741"/>
    </source>
</evidence>
<dbReference type="Pfam" id="PF00133">
    <property type="entry name" value="tRNA-synt_1"/>
    <property type="match status" value="1"/>
</dbReference>
<dbReference type="Proteomes" id="UP001301350">
    <property type="component" value="Unassembled WGS sequence"/>
</dbReference>
<name>A0AAV9IR08_CYACA</name>
<keyword evidence="8 11" id="KW-0030">Aminoacyl-tRNA synthetase</keyword>
<dbReference type="EC" id="6.1.1.9" evidence="2"/>
<evidence type="ECO:0000256" key="7">
    <source>
        <dbReference type="ARBA" id="ARBA00023054"/>
    </source>
</evidence>
<dbReference type="Pfam" id="PF10458">
    <property type="entry name" value="Val_tRNA-synt_C"/>
    <property type="match status" value="1"/>
</dbReference>
<evidence type="ECO:0000256" key="10">
    <source>
        <dbReference type="ARBA" id="ARBA00047552"/>
    </source>
</evidence>
<dbReference type="PANTHER" id="PTHR11946:SF93">
    <property type="entry name" value="VALINE--TRNA LIGASE, CHLOROPLASTIC_MITOCHONDRIAL 2"/>
    <property type="match status" value="1"/>
</dbReference>
<dbReference type="InterPro" id="IPR001412">
    <property type="entry name" value="aa-tRNA-synth_I_CS"/>
</dbReference>
<dbReference type="GO" id="GO:0002161">
    <property type="term" value="F:aminoacyl-tRNA deacylase activity"/>
    <property type="evidence" value="ECO:0007669"/>
    <property type="project" value="InterPro"/>
</dbReference>
<dbReference type="InterPro" id="IPR002303">
    <property type="entry name" value="Valyl-tRNA_ligase"/>
</dbReference>
<keyword evidence="3 11" id="KW-0436">Ligase</keyword>
<evidence type="ECO:0000256" key="13">
    <source>
        <dbReference type="SAM" id="MobiDB-lite"/>
    </source>
</evidence>
<feature type="domain" description="Aminoacyl-tRNA synthetase class Ia" evidence="14">
    <location>
        <begin position="121"/>
        <end position="682"/>
    </location>
</feature>
<proteinExistence type="inferred from homology"/>
<dbReference type="FunFam" id="1.10.287.380:FF:000001">
    <property type="entry name" value="Valine--tRNA ligase"/>
    <property type="match status" value="1"/>
</dbReference>
<keyword evidence="7 12" id="KW-0175">Coiled coil</keyword>